<protein>
    <submittedName>
        <fullName evidence="1">Uncharacterized protein</fullName>
    </submittedName>
</protein>
<reference evidence="1" key="1">
    <citation type="journal article" date="2015" name="Genome Biol. Evol.">
        <title>Organellar Genomes of White Spruce (Picea glauca): Assembly and Annotation.</title>
        <authorList>
            <person name="Jackman S.D."/>
            <person name="Warren R.L."/>
            <person name="Gibb E.A."/>
            <person name="Vandervalk B.P."/>
            <person name="Mohamadi H."/>
            <person name="Chu J."/>
            <person name="Raymond A."/>
            <person name="Pleasance S."/>
            <person name="Coope R."/>
            <person name="Wildung M.R."/>
            <person name="Ritland C.E."/>
            <person name="Bousquet J."/>
            <person name="Jones S.J."/>
            <person name="Bohlmann J."/>
            <person name="Birol I."/>
        </authorList>
    </citation>
    <scope>NUCLEOTIDE SEQUENCE [LARGE SCALE GENOMIC DNA]</scope>
    <source>
        <tissue evidence="1">Flushing bud</tissue>
    </source>
</reference>
<comment type="caution">
    <text evidence="1">The sequence shown here is derived from an EMBL/GenBank/DDBJ whole genome shotgun (WGS) entry which is preliminary data.</text>
</comment>
<dbReference type="AlphaFoldDB" id="A0A101M2S8"/>
<evidence type="ECO:0000313" key="1">
    <source>
        <dbReference type="EMBL" id="KUM49892.1"/>
    </source>
</evidence>
<proteinExistence type="predicted"/>
<geneLocation type="mitochondrion" evidence="1"/>
<organism evidence="1">
    <name type="scientific">Picea glauca</name>
    <name type="common">White spruce</name>
    <name type="synonym">Pinus glauca</name>
    <dbReference type="NCBI Taxonomy" id="3330"/>
    <lineage>
        <taxon>Eukaryota</taxon>
        <taxon>Viridiplantae</taxon>
        <taxon>Streptophyta</taxon>
        <taxon>Embryophyta</taxon>
        <taxon>Tracheophyta</taxon>
        <taxon>Spermatophyta</taxon>
        <taxon>Pinopsida</taxon>
        <taxon>Pinidae</taxon>
        <taxon>Conifers I</taxon>
        <taxon>Pinales</taxon>
        <taxon>Pinaceae</taxon>
        <taxon>Picea</taxon>
    </lineage>
</organism>
<dbReference type="EMBL" id="LKAM01000002">
    <property type="protein sequence ID" value="KUM49892.1"/>
    <property type="molecule type" value="Genomic_DNA"/>
</dbReference>
<name>A0A101M2S8_PICGL</name>
<accession>A0A101M2S8</accession>
<sequence>MPIFYHLSLIDRPCYQNNGVRANITPCFFPMVALPQNGASPLALLPRASPLNATSPYQFSIRLSHLASFRA</sequence>
<keyword evidence="1" id="KW-0496">Mitochondrion</keyword>
<gene>
    <name evidence="1" type="ORF">ABT39_MTgene3119</name>
</gene>